<feature type="compositionally biased region" description="Basic and acidic residues" evidence="1">
    <location>
        <begin position="32"/>
        <end position="42"/>
    </location>
</feature>
<protein>
    <submittedName>
        <fullName evidence="2">Uncharacterized protein</fullName>
    </submittedName>
</protein>
<feature type="region of interest" description="Disordered" evidence="1">
    <location>
        <begin position="1"/>
        <end position="42"/>
    </location>
</feature>
<reference evidence="2" key="1">
    <citation type="submission" date="2023-01" db="EMBL/GenBank/DDBJ databases">
        <title>Genome assembly of the deep-sea coral Lophelia pertusa.</title>
        <authorList>
            <person name="Herrera S."/>
            <person name="Cordes E."/>
        </authorList>
    </citation>
    <scope>NUCLEOTIDE SEQUENCE</scope>
    <source>
        <strain evidence="2">USNM1676648</strain>
        <tissue evidence="2">Polyp</tissue>
    </source>
</reference>
<accession>A0A9W9YZV8</accession>
<name>A0A9W9YZV8_9CNID</name>
<evidence type="ECO:0000313" key="3">
    <source>
        <dbReference type="Proteomes" id="UP001163046"/>
    </source>
</evidence>
<dbReference type="OrthoDB" id="10564658at2759"/>
<evidence type="ECO:0000256" key="1">
    <source>
        <dbReference type="SAM" id="MobiDB-lite"/>
    </source>
</evidence>
<dbReference type="AlphaFoldDB" id="A0A9W9YZV8"/>
<organism evidence="2 3">
    <name type="scientific">Desmophyllum pertusum</name>
    <dbReference type="NCBI Taxonomy" id="174260"/>
    <lineage>
        <taxon>Eukaryota</taxon>
        <taxon>Metazoa</taxon>
        <taxon>Cnidaria</taxon>
        <taxon>Anthozoa</taxon>
        <taxon>Hexacorallia</taxon>
        <taxon>Scleractinia</taxon>
        <taxon>Caryophylliina</taxon>
        <taxon>Caryophylliidae</taxon>
        <taxon>Desmophyllum</taxon>
    </lineage>
</organism>
<comment type="caution">
    <text evidence="2">The sequence shown here is derived from an EMBL/GenBank/DDBJ whole genome shotgun (WGS) entry which is preliminary data.</text>
</comment>
<gene>
    <name evidence="2" type="ORF">OS493_017843</name>
</gene>
<dbReference type="Proteomes" id="UP001163046">
    <property type="component" value="Unassembled WGS sequence"/>
</dbReference>
<dbReference type="EMBL" id="MU826835">
    <property type="protein sequence ID" value="KAJ7372572.1"/>
    <property type="molecule type" value="Genomic_DNA"/>
</dbReference>
<evidence type="ECO:0000313" key="2">
    <source>
        <dbReference type="EMBL" id="KAJ7372572.1"/>
    </source>
</evidence>
<keyword evidence="3" id="KW-1185">Reference proteome</keyword>
<sequence>MCKGDRAKCKSSTAARQKQEQDKTPHPPVFDGTDKTVPKDLKDNSVIDHIEDINREAGEEDALFETDIKLTPHDHNRVETSLTGNAEGAEVKVESIQGQKRKAIRSRRKIWPSRIVPVEMTPATSKRNFL</sequence>
<proteinExistence type="predicted"/>